<keyword evidence="6 8" id="KW-0460">Magnesium</keyword>
<feature type="binding site" evidence="8">
    <location>
        <position position="52"/>
    </location>
    <ligand>
        <name>Mg(2+)</name>
        <dbReference type="ChEBI" id="CHEBI:18420"/>
    </ligand>
</feature>
<gene>
    <name evidence="11" type="ORF">RJ41_05915</name>
</gene>
<dbReference type="CDD" id="cd16012">
    <property type="entry name" value="ALP"/>
    <property type="match status" value="1"/>
</dbReference>
<sequence length="492" mass="53222">MIKQFVRTSLLSCASIAVLAGCGITESITESASATGTQTKGVPKNIIMVVADGMGPAYTTAYRNYVDDPSTPEVETVVFDEILVGNASTYPARVSGYVTDSAAAATALATGVKSYNGAIGVDVNKQPVNSVMHHAKSKGMRTGLAVTSQIVHATPASYIAHNESRKNYNEIAEDFFDVRVEGKFVADVMLGGGTSYFERDDRDILAQFIDAGYEYADSYNRLASVPAGSNVLGLFAPVALPAVLDDKRKNRLEYLTQHAIKHLENDNGFFLLVEASQVDWAGHANDIASAMAEMHDLALTMEYLRDYVKANPDTLVILTADHSTGGLTIGANGDYRWSPEHLKSMSASVMTIALEMANEDNPGEFVAQKLGLSLSEEELATLDSVSNQDDETRFMAVKTFLDTKTNTGWTTGGHTGVDVEVFAFGSGYQSFTGQIDNTDIAKTIFSFIDKKQPVIIDSDSNKVSEKVSTNIELTSDEDDDGLCDFKEDWRCN</sequence>
<evidence type="ECO:0000313" key="12">
    <source>
        <dbReference type="Proteomes" id="UP000031197"/>
    </source>
</evidence>
<feature type="binding site" evidence="8">
    <location>
        <position position="52"/>
    </location>
    <ligand>
        <name>Zn(2+)</name>
        <dbReference type="ChEBI" id="CHEBI:29105"/>
        <label>2</label>
    </ligand>
</feature>
<name>A0A0B3Z6V6_9ALTE</name>
<feature type="binding site" evidence="8">
    <location>
        <position position="152"/>
    </location>
    <ligand>
        <name>Mg(2+)</name>
        <dbReference type="ChEBI" id="CHEBI:18420"/>
    </ligand>
</feature>
<dbReference type="Gene3D" id="3.40.720.10">
    <property type="entry name" value="Alkaline Phosphatase, subunit A"/>
    <property type="match status" value="1"/>
</dbReference>
<dbReference type="PROSITE" id="PS51257">
    <property type="entry name" value="PROKAR_LIPOPROTEIN"/>
    <property type="match status" value="1"/>
</dbReference>
<dbReference type="RefSeq" id="WP_039218212.1">
    <property type="nucleotide sequence ID" value="NZ_JWLW01000012.1"/>
</dbReference>
<accession>A0A0B3Z6V6</accession>
<evidence type="ECO:0000256" key="8">
    <source>
        <dbReference type="PIRSR" id="PIRSR601952-2"/>
    </source>
</evidence>
<dbReference type="PANTHER" id="PTHR11596:SF5">
    <property type="entry name" value="ALKALINE PHOSPHATASE"/>
    <property type="match status" value="1"/>
</dbReference>
<evidence type="ECO:0000256" key="6">
    <source>
        <dbReference type="ARBA" id="ARBA00022842"/>
    </source>
</evidence>
<dbReference type="PROSITE" id="PS00123">
    <property type="entry name" value="ALKALINE_PHOSPHATASE"/>
    <property type="match status" value="1"/>
</dbReference>
<dbReference type="GO" id="GO:0046872">
    <property type="term" value="F:metal ion binding"/>
    <property type="evidence" value="ECO:0007669"/>
    <property type="project" value="UniProtKB-KW"/>
</dbReference>
<organism evidence="11 12">
    <name type="scientific">Alteromonas marina</name>
    <dbReference type="NCBI Taxonomy" id="203795"/>
    <lineage>
        <taxon>Bacteria</taxon>
        <taxon>Pseudomonadati</taxon>
        <taxon>Pseudomonadota</taxon>
        <taxon>Gammaproteobacteria</taxon>
        <taxon>Alteromonadales</taxon>
        <taxon>Alteromonadaceae</taxon>
        <taxon>Alteromonas/Salinimonas group</taxon>
        <taxon>Alteromonas</taxon>
    </lineage>
</organism>
<evidence type="ECO:0000313" key="11">
    <source>
        <dbReference type="EMBL" id="KHT54085.1"/>
    </source>
</evidence>
<comment type="caution">
    <text evidence="11">The sequence shown here is derived from an EMBL/GenBank/DDBJ whole genome shotgun (WGS) entry which is preliminary data.</text>
</comment>
<keyword evidence="4" id="KW-0378">Hydrolase</keyword>
<keyword evidence="12" id="KW-1185">Reference proteome</keyword>
<feature type="chain" id="PRO_5002087338" evidence="10">
    <location>
        <begin position="21"/>
        <end position="492"/>
    </location>
</feature>
<evidence type="ECO:0000256" key="9">
    <source>
        <dbReference type="RuleBase" id="RU003946"/>
    </source>
</evidence>
<evidence type="ECO:0000256" key="5">
    <source>
        <dbReference type="ARBA" id="ARBA00022833"/>
    </source>
</evidence>
<comment type="cofactor">
    <cofactor evidence="8">
        <name>Mg(2+)</name>
        <dbReference type="ChEBI" id="CHEBI:18420"/>
    </cofactor>
    <text evidence="8">Binds 1 Mg(2+) ion.</text>
</comment>
<dbReference type="InterPro" id="IPR017850">
    <property type="entry name" value="Alkaline_phosphatase_core_sf"/>
</dbReference>
<feature type="signal peptide" evidence="10">
    <location>
        <begin position="1"/>
        <end position="20"/>
    </location>
</feature>
<dbReference type="InterPro" id="IPR001952">
    <property type="entry name" value="Alkaline_phosphatase"/>
</dbReference>
<keyword evidence="3 8" id="KW-0479">Metal-binding</keyword>
<dbReference type="SUPFAM" id="SSF53649">
    <property type="entry name" value="Alkaline phosphatase-like"/>
    <property type="match status" value="1"/>
</dbReference>
<feature type="binding site" evidence="8">
    <location>
        <position position="279"/>
    </location>
    <ligand>
        <name>Zn(2+)</name>
        <dbReference type="ChEBI" id="CHEBI:29105"/>
        <label>2</label>
    </ligand>
</feature>
<evidence type="ECO:0000256" key="4">
    <source>
        <dbReference type="ARBA" id="ARBA00022801"/>
    </source>
</evidence>
<reference evidence="11 12" key="1">
    <citation type="submission" date="2014-12" db="EMBL/GenBank/DDBJ databases">
        <title>Genome sequencing of Alteromonas marina AD001.</title>
        <authorList>
            <person name="Adrian T.G.S."/>
            <person name="Chan K.G."/>
        </authorList>
    </citation>
    <scope>NUCLEOTIDE SEQUENCE [LARGE SCALE GENOMIC DNA]</scope>
    <source>
        <strain evidence="11 12">AD001</strain>
    </source>
</reference>
<evidence type="ECO:0000256" key="1">
    <source>
        <dbReference type="ARBA" id="ARBA00005984"/>
    </source>
</evidence>
<dbReference type="InterPro" id="IPR018299">
    <property type="entry name" value="Alkaline_phosphatase_AS"/>
</dbReference>
<feature type="binding site" evidence="8">
    <location>
        <position position="414"/>
    </location>
    <ligand>
        <name>Zn(2+)</name>
        <dbReference type="ChEBI" id="CHEBI:29105"/>
        <label>2</label>
    </ligand>
</feature>
<keyword evidence="2" id="KW-0597">Phosphoprotein</keyword>
<dbReference type="EMBL" id="JWLW01000012">
    <property type="protein sequence ID" value="KHT54085.1"/>
    <property type="molecule type" value="Genomic_DNA"/>
</dbReference>
<feature type="binding site" evidence="8">
    <location>
        <position position="321"/>
    </location>
    <ligand>
        <name>Zn(2+)</name>
        <dbReference type="ChEBI" id="CHEBI:29105"/>
        <label>2</label>
    </ligand>
</feature>
<dbReference type="PRINTS" id="PR00113">
    <property type="entry name" value="ALKPHPHTASE"/>
</dbReference>
<dbReference type="Gene3D" id="1.10.60.40">
    <property type="match status" value="1"/>
</dbReference>
<dbReference type="OrthoDB" id="9794455at2"/>
<proteinExistence type="inferred from homology"/>
<dbReference type="Proteomes" id="UP000031197">
    <property type="component" value="Unassembled WGS sequence"/>
</dbReference>
<feature type="active site" description="Phosphoserine intermediate" evidence="7">
    <location>
        <position position="101"/>
    </location>
</feature>
<feature type="binding site" evidence="8">
    <location>
        <position position="154"/>
    </location>
    <ligand>
        <name>Mg(2+)</name>
        <dbReference type="ChEBI" id="CHEBI:18420"/>
    </ligand>
</feature>
<keyword evidence="10" id="KW-0732">Signal</keyword>
<evidence type="ECO:0000256" key="10">
    <source>
        <dbReference type="SAM" id="SignalP"/>
    </source>
</evidence>
<comment type="cofactor">
    <cofactor evidence="8">
        <name>Zn(2+)</name>
        <dbReference type="ChEBI" id="CHEBI:29105"/>
    </cofactor>
    <text evidence="8">Binds 2 Zn(2+) ions.</text>
</comment>
<evidence type="ECO:0000256" key="7">
    <source>
        <dbReference type="PIRSR" id="PIRSR601952-1"/>
    </source>
</evidence>
<dbReference type="GO" id="GO:0004035">
    <property type="term" value="F:alkaline phosphatase activity"/>
    <property type="evidence" value="ECO:0007669"/>
    <property type="project" value="TreeGrafter"/>
</dbReference>
<protein>
    <submittedName>
        <fullName evidence="11">Alkaline phosphatase</fullName>
    </submittedName>
</protein>
<evidence type="ECO:0000256" key="3">
    <source>
        <dbReference type="ARBA" id="ARBA00022723"/>
    </source>
</evidence>
<keyword evidence="5 8" id="KW-0862">Zinc</keyword>
<evidence type="ECO:0000256" key="2">
    <source>
        <dbReference type="ARBA" id="ARBA00022553"/>
    </source>
</evidence>
<dbReference type="PANTHER" id="PTHR11596">
    <property type="entry name" value="ALKALINE PHOSPHATASE"/>
    <property type="match status" value="1"/>
</dbReference>
<feature type="binding site" evidence="8">
    <location>
        <position position="322"/>
    </location>
    <ligand>
        <name>Zn(2+)</name>
        <dbReference type="ChEBI" id="CHEBI:29105"/>
        <label>2</label>
    </ligand>
</feature>
<feature type="binding site" evidence="8">
    <location>
        <position position="283"/>
    </location>
    <ligand>
        <name>Zn(2+)</name>
        <dbReference type="ChEBI" id="CHEBI:29105"/>
        <label>2</label>
    </ligand>
</feature>
<comment type="similarity">
    <text evidence="1 9">Belongs to the alkaline phosphatase family.</text>
</comment>
<feature type="binding site" evidence="8">
    <location>
        <position position="274"/>
    </location>
    <ligand>
        <name>Mg(2+)</name>
        <dbReference type="ChEBI" id="CHEBI:18420"/>
    </ligand>
</feature>
<dbReference type="AlphaFoldDB" id="A0A0B3Z6V6"/>
<dbReference type="Pfam" id="PF00245">
    <property type="entry name" value="Alk_phosphatase"/>
    <property type="match status" value="1"/>
</dbReference>
<dbReference type="SMART" id="SM00098">
    <property type="entry name" value="alkPPc"/>
    <property type="match status" value="1"/>
</dbReference>